<dbReference type="SUPFAM" id="SSF46955">
    <property type="entry name" value="Putative DNA-binding domain"/>
    <property type="match status" value="1"/>
</dbReference>
<dbReference type="EMBL" id="JAACYR010000095">
    <property type="protein sequence ID" value="NDJ91470.1"/>
    <property type="molecule type" value="Genomic_DNA"/>
</dbReference>
<evidence type="ECO:0000313" key="2">
    <source>
        <dbReference type="EMBL" id="NDJ91470.1"/>
    </source>
</evidence>
<dbReference type="RefSeq" id="WP_162113095.1">
    <property type="nucleotide sequence ID" value="NZ_JAACYR010000095.1"/>
</dbReference>
<feature type="domain" description="Helix-turn-helix" evidence="1">
    <location>
        <begin position="13"/>
        <end position="64"/>
    </location>
</feature>
<dbReference type="Proteomes" id="UP000466523">
    <property type="component" value="Unassembled WGS sequence"/>
</dbReference>
<evidence type="ECO:0000313" key="3">
    <source>
        <dbReference type="Proteomes" id="UP000466523"/>
    </source>
</evidence>
<name>A0A7K3LH60_9MYCO</name>
<dbReference type="InterPro" id="IPR009061">
    <property type="entry name" value="DNA-bd_dom_put_sf"/>
</dbReference>
<organism evidence="2 3">
    <name type="scientific">Mycolicibacter kumamotonensis</name>
    <dbReference type="NCBI Taxonomy" id="354243"/>
    <lineage>
        <taxon>Bacteria</taxon>
        <taxon>Bacillati</taxon>
        <taxon>Actinomycetota</taxon>
        <taxon>Actinomycetes</taxon>
        <taxon>Mycobacteriales</taxon>
        <taxon>Mycobacteriaceae</taxon>
        <taxon>Mycolicibacter</taxon>
    </lineage>
</organism>
<dbReference type="InterPro" id="IPR041657">
    <property type="entry name" value="HTH_17"/>
</dbReference>
<accession>A0A7K3LH60</accession>
<proteinExistence type="predicted"/>
<evidence type="ECO:0000259" key="1">
    <source>
        <dbReference type="Pfam" id="PF12728"/>
    </source>
</evidence>
<dbReference type="InterPro" id="IPR010093">
    <property type="entry name" value="SinI_DNA-bd"/>
</dbReference>
<dbReference type="GO" id="GO:0003677">
    <property type="term" value="F:DNA binding"/>
    <property type="evidence" value="ECO:0007669"/>
    <property type="project" value="InterPro"/>
</dbReference>
<gene>
    <name evidence="2" type="ORF">GWR20_20360</name>
</gene>
<dbReference type="Pfam" id="PF12728">
    <property type="entry name" value="HTH_17"/>
    <property type="match status" value="1"/>
</dbReference>
<sequence>MSARTTPPRSREYLSLREAAEYTGYSVFTLRDLVTSGRLPAFRLHDKPGSAFRVRVRDIDALMQPVIPAEITASKAVR</sequence>
<dbReference type="AlphaFoldDB" id="A0A7K3LH60"/>
<protein>
    <submittedName>
        <fullName evidence="2">Helix-turn-helix domain-containing protein</fullName>
    </submittedName>
</protein>
<comment type="caution">
    <text evidence="2">The sequence shown here is derived from an EMBL/GenBank/DDBJ whole genome shotgun (WGS) entry which is preliminary data.</text>
</comment>
<dbReference type="NCBIfam" id="TIGR01764">
    <property type="entry name" value="excise"/>
    <property type="match status" value="1"/>
</dbReference>
<reference evidence="2 3" key="1">
    <citation type="submission" date="2020-01" db="EMBL/GenBank/DDBJ databases">
        <authorList>
            <person name="Sanchez-Estrada R."/>
            <person name="Gonzalez-Y-Merchand J.A."/>
            <person name="Rivera-Gutierrez S."/>
        </authorList>
    </citation>
    <scope>NUCLEOTIDE SEQUENCE [LARGE SCALE GENOMIC DNA]</scope>
    <source>
        <strain evidence="2 3">CST 7247</strain>
    </source>
</reference>